<name>A0A7I7JXK4_9MYCO</name>
<evidence type="ECO:0000313" key="1">
    <source>
        <dbReference type="EMBL" id="BBX16610.1"/>
    </source>
</evidence>
<gene>
    <name evidence="1" type="ORF">MDUV_14700</name>
</gene>
<dbReference type="KEGG" id="mdu:MDUV_14700"/>
<protein>
    <submittedName>
        <fullName evidence="1">Uncharacterized protein</fullName>
    </submittedName>
</protein>
<sequence>MLVRGLDLRYLLTTYIHERGLVTVDELVDWLDCQGFEVGDRASKVVSDALRWECARDRVIRVGRGRYRQGYVPRATAYRIDLRVWELQQAARHGAA</sequence>
<organism evidence="1 2">
    <name type="scientific">Mycolicibacterium duvalii</name>
    <dbReference type="NCBI Taxonomy" id="39688"/>
    <lineage>
        <taxon>Bacteria</taxon>
        <taxon>Bacillati</taxon>
        <taxon>Actinomycetota</taxon>
        <taxon>Actinomycetes</taxon>
        <taxon>Mycobacteriales</taxon>
        <taxon>Mycobacteriaceae</taxon>
        <taxon>Mycolicibacterium</taxon>
    </lineage>
</organism>
<accession>A0A7I7JXK4</accession>
<evidence type="ECO:0000313" key="2">
    <source>
        <dbReference type="Proteomes" id="UP000467006"/>
    </source>
</evidence>
<dbReference type="AlphaFoldDB" id="A0A7I7JXK4"/>
<dbReference type="Proteomes" id="UP000467006">
    <property type="component" value="Chromosome"/>
</dbReference>
<proteinExistence type="predicted"/>
<dbReference type="EMBL" id="AP022563">
    <property type="protein sequence ID" value="BBX16610.1"/>
    <property type="molecule type" value="Genomic_DNA"/>
</dbReference>
<keyword evidence="2" id="KW-1185">Reference proteome</keyword>
<reference evidence="1 2" key="1">
    <citation type="journal article" date="2019" name="Emerg. Microbes Infect.">
        <title>Comprehensive subspecies identification of 175 nontuberculous mycobacteria species based on 7547 genomic profiles.</title>
        <authorList>
            <person name="Matsumoto Y."/>
            <person name="Kinjo T."/>
            <person name="Motooka D."/>
            <person name="Nabeya D."/>
            <person name="Jung N."/>
            <person name="Uechi K."/>
            <person name="Horii T."/>
            <person name="Iida T."/>
            <person name="Fujita J."/>
            <person name="Nakamura S."/>
        </authorList>
    </citation>
    <scope>NUCLEOTIDE SEQUENCE [LARGE SCALE GENOMIC DNA]</scope>
    <source>
        <strain evidence="1 2">JCM 6396</strain>
    </source>
</reference>